<dbReference type="Proteomes" id="UP000228626">
    <property type="component" value="Unassembled WGS sequence"/>
</dbReference>
<evidence type="ECO:0000259" key="2">
    <source>
        <dbReference type="Pfam" id="PF02350"/>
    </source>
</evidence>
<dbReference type="GO" id="GO:0016853">
    <property type="term" value="F:isomerase activity"/>
    <property type="evidence" value="ECO:0007669"/>
    <property type="project" value="UniProtKB-KW"/>
</dbReference>
<accession>A0A2H0V559</accession>
<evidence type="ECO:0000313" key="3">
    <source>
        <dbReference type="EMBL" id="PIR93559.1"/>
    </source>
</evidence>
<dbReference type="Gene3D" id="3.40.50.2000">
    <property type="entry name" value="Glycogen Phosphorylase B"/>
    <property type="match status" value="2"/>
</dbReference>
<dbReference type="AlphaFoldDB" id="A0A2H0V559"/>
<feature type="domain" description="UDP-N-acetylglucosamine 2-epimerase" evidence="2">
    <location>
        <begin position="28"/>
        <end position="350"/>
    </location>
</feature>
<dbReference type="PANTHER" id="PTHR43174">
    <property type="entry name" value="UDP-N-ACETYLGLUCOSAMINE 2-EPIMERASE"/>
    <property type="match status" value="1"/>
</dbReference>
<comment type="similarity">
    <text evidence="1">Belongs to the UDP-N-acetylglucosamine 2-epimerase family.</text>
</comment>
<dbReference type="InterPro" id="IPR003331">
    <property type="entry name" value="UDP_GlcNAc_Epimerase_2_dom"/>
</dbReference>
<sequence>MENRKNRKIAIIAGARPNFMKVAPLCHELKKRKLKYFLVNTGQHFSKEMAGDFFREFKISPDYNLQPSIKSVARQIADIKSGLVKIFIKEKPDLVIVVGDVNSTLAGAQVASEMKIKLAHIEAGLRSFNSKMPEEHNRKETDSLSDYLFVTQPEGAANLKREGINKNVYLVGNIMIDTLKIFLPKIKKTKEKFYFCTLHRAENVDNKKVFAGILDAIEEIAKDNRIYLPLHPRTKKMAEQFGFSARLKKVFFVLPPLNYRQSLYYQKNAKLVLTDSGGVQEETSYLGVPCLTLRTETERPITVKLGTNIIGGVSKKSILAAYKRINFKKRNKKIPLWDGGTSARIVKIIKKIC</sequence>
<dbReference type="CDD" id="cd03786">
    <property type="entry name" value="GTB_UDP-GlcNAc_2-Epimerase"/>
    <property type="match status" value="1"/>
</dbReference>
<dbReference type="Pfam" id="PF02350">
    <property type="entry name" value="Epimerase_2"/>
    <property type="match status" value="1"/>
</dbReference>
<organism evidence="3 4">
    <name type="scientific">Candidatus Falkowbacteria bacterium CG10_big_fil_rev_8_21_14_0_10_43_10</name>
    <dbReference type="NCBI Taxonomy" id="1974567"/>
    <lineage>
        <taxon>Bacteria</taxon>
        <taxon>Candidatus Falkowiibacteriota</taxon>
    </lineage>
</organism>
<dbReference type="EMBL" id="PFAR01000001">
    <property type="protein sequence ID" value="PIR93559.1"/>
    <property type="molecule type" value="Genomic_DNA"/>
</dbReference>
<name>A0A2H0V559_9BACT</name>
<comment type="caution">
    <text evidence="3">The sequence shown here is derived from an EMBL/GenBank/DDBJ whole genome shotgun (WGS) entry which is preliminary data.</text>
</comment>
<proteinExistence type="inferred from homology"/>
<gene>
    <name evidence="3" type="ORF">COT99_00105</name>
</gene>
<protein>
    <submittedName>
        <fullName evidence="3">UDP-N-acetylglucosamine 2-epimerase (Non-hydrolyzing)</fullName>
    </submittedName>
</protein>
<reference evidence="4" key="1">
    <citation type="submission" date="2017-09" db="EMBL/GenBank/DDBJ databases">
        <title>Depth-based differentiation of microbial function through sediment-hosted aquifers and enrichment of novel symbionts in the deep terrestrial subsurface.</title>
        <authorList>
            <person name="Probst A.J."/>
            <person name="Ladd B."/>
            <person name="Jarett J.K."/>
            <person name="Geller-Mcgrath D.E."/>
            <person name="Sieber C.M.K."/>
            <person name="Emerson J.B."/>
            <person name="Anantharaman K."/>
            <person name="Thomas B.C."/>
            <person name="Malmstrom R."/>
            <person name="Stieglmeier M."/>
            <person name="Klingl A."/>
            <person name="Woyke T."/>
            <person name="Ryan C.M."/>
            <person name="Banfield J.F."/>
        </authorList>
    </citation>
    <scope>NUCLEOTIDE SEQUENCE [LARGE SCALE GENOMIC DNA]</scope>
</reference>
<dbReference type="PANTHER" id="PTHR43174:SF1">
    <property type="entry name" value="UDP-N-ACETYLGLUCOSAMINE 2-EPIMERASE"/>
    <property type="match status" value="1"/>
</dbReference>
<evidence type="ECO:0000313" key="4">
    <source>
        <dbReference type="Proteomes" id="UP000228626"/>
    </source>
</evidence>
<dbReference type="SUPFAM" id="SSF53756">
    <property type="entry name" value="UDP-Glycosyltransferase/glycogen phosphorylase"/>
    <property type="match status" value="1"/>
</dbReference>
<keyword evidence="1" id="KW-0413">Isomerase</keyword>
<evidence type="ECO:0000256" key="1">
    <source>
        <dbReference type="RuleBase" id="RU003513"/>
    </source>
</evidence>
<dbReference type="NCBIfam" id="TIGR00236">
    <property type="entry name" value="wecB"/>
    <property type="match status" value="1"/>
</dbReference>
<dbReference type="InterPro" id="IPR029767">
    <property type="entry name" value="WecB-like"/>
</dbReference>